<dbReference type="Proteomes" id="UP000032049">
    <property type="component" value="Unassembled WGS sequence"/>
</dbReference>
<keyword evidence="1" id="KW-0472">Membrane</keyword>
<proteinExistence type="predicted"/>
<protein>
    <submittedName>
        <fullName evidence="4">Uncharacterized protein</fullName>
    </submittedName>
</protein>
<feature type="transmembrane region" description="Helical" evidence="1">
    <location>
        <begin position="140"/>
        <end position="161"/>
    </location>
</feature>
<feature type="transmembrane region" description="Helical" evidence="1">
    <location>
        <begin position="6"/>
        <end position="24"/>
    </location>
</feature>
<feature type="transmembrane region" description="Helical" evidence="1">
    <location>
        <begin position="82"/>
        <end position="102"/>
    </location>
</feature>
<keyword evidence="1" id="KW-0812">Transmembrane</keyword>
<evidence type="ECO:0000256" key="1">
    <source>
        <dbReference type="SAM" id="Phobius"/>
    </source>
</evidence>
<feature type="transmembrane region" description="Helical" evidence="1">
    <location>
        <begin position="109"/>
        <end position="134"/>
    </location>
</feature>
<sequence>MKFSEIVALILFFIIPPIIGFLIYKQFRSFVSLKRGITEYFMISLAGFSVLLFLVGLSTYSSDFNLAIDPVDNGYTPFATKHMLTLFLFFMVAIYAVIVLWLKGRDLPPVIVVLALTVITIALMISVAVILQVVENSDGNVGWCFVFLPLAYIISAISLIIRITKEESHHAVNRTYRNKILGYLNRLMAATQWQPVWVIILLIPVFIVITVILILCGQDSHALTRVFTETTGWHFSQKAHPPFLDHQGHYLCTVAACGNPDLVKPIRLGNRHGHQIIVNRQLQIANAFEELIQDISPVFHRYIRRLYDQYGYPLSKRINTPMRSNIIYLLMKPVEWFFVLVLYTCVKKPEMKIAKQYT</sequence>
<reference evidence="4 5" key="1">
    <citation type="submission" date="2015-01" db="EMBL/GenBank/DDBJ databases">
        <title>Draft genome sequence of Pedobacter sp. NL19 isolated from sludge of an effluent treatment pond in an abandoned uranium mine.</title>
        <authorList>
            <person name="Santos T."/>
            <person name="Caetano T."/>
            <person name="Covas C."/>
            <person name="Cruz A."/>
            <person name="Mendo S."/>
        </authorList>
    </citation>
    <scope>NUCLEOTIDE SEQUENCE [LARGE SCALE GENOMIC DNA]</scope>
    <source>
        <strain evidence="4 5">NL19</strain>
    </source>
</reference>
<dbReference type="Pfam" id="PF20394">
    <property type="entry name" value="DUF6688"/>
    <property type="match status" value="1"/>
</dbReference>
<dbReference type="AlphaFoldDB" id="A0A0D0GLY2"/>
<dbReference type="OrthoDB" id="748630at2"/>
<feature type="domain" description="DUF6688" evidence="2">
    <location>
        <begin position="8"/>
        <end position="242"/>
    </location>
</feature>
<evidence type="ECO:0000313" key="4">
    <source>
        <dbReference type="EMBL" id="KIO75401.1"/>
    </source>
</evidence>
<feature type="transmembrane region" description="Helical" evidence="1">
    <location>
        <begin position="196"/>
        <end position="215"/>
    </location>
</feature>
<feature type="transmembrane region" description="Helical" evidence="1">
    <location>
        <begin position="326"/>
        <end position="346"/>
    </location>
</feature>
<name>A0A0D0GLY2_9SPHI</name>
<dbReference type="InterPro" id="IPR046510">
    <property type="entry name" value="DUF6688_N"/>
</dbReference>
<organism evidence="4 5">
    <name type="scientific">Pedobacter lusitanus</name>
    <dbReference type="NCBI Taxonomy" id="1503925"/>
    <lineage>
        <taxon>Bacteria</taxon>
        <taxon>Pseudomonadati</taxon>
        <taxon>Bacteroidota</taxon>
        <taxon>Sphingobacteriia</taxon>
        <taxon>Sphingobacteriales</taxon>
        <taxon>Sphingobacteriaceae</taxon>
        <taxon>Pedobacter</taxon>
    </lineage>
</organism>
<dbReference type="Pfam" id="PF23543">
    <property type="entry name" value="DUF6688_C"/>
    <property type="match status" value="1"/>
</dbReference>
<dbReference type="InterPro" id="IPR056491">
    <property type="entry name" value="DUF6688_C"/>
</dbReference>
<feature type="transmembrane region" description="Helical" evidence="1">
    <location>
        <begin position="40"/>
        <end position="62"/>
    </location>
</feature>
<dbReference type="EMBL" id="JXRA01000102">
    <property type="protein sequence ID" value="KIO75401.1"/>
    <property type="molecule type" value="Genomic_DNA"/>
</dbReference>
<comment type="caution">
    <text evidence="4">The sequence shown here is derived from an EMBL/GenBank/DDBJ whole genome shotgun (WGS) entry which is preliminary data.</text>
</comment>
<evidence type="ECO:0000259" key="3">
    <source>
        <dbReference type="Pfam" id="PF23543"/>
    </source>
</evidence>
<evidence type="ECO:0000313" key="5">
    <source>
        <dbReference type="Proteomes" id="UP000032049"/>
    </source>
</evidence>
<keyword evidence="1" id="KW-1133">Transmembrane helix</keyword>
<dbReference type="RefSeq" id="WP_041885063.1">
    <property type="nucleotide sequence ID" value="NZ_CP157278.1"/>
</dbReference>
<gene>
    <name evidence="4" type="ORF">TH53_20730</name>
</gene>
<dbReference type="STRING" id="1503925.TH53_20730"/>
<keyword evidence="5" id="KW-1185">Reference proteome</keyword>
<accession>A0A0D0GLY2</accession>
<feature type="domain" description="DUF6688" evidence="3">
    <location>
        <begin position="248"/>
        <end position="358"/>
    </location>
</feature>
<evidence type="ECO:0000259" key="2">
    <source>
        <dbReference type="Pfam" id="PF20394"/>
    </source>
</evidence>